<dbReference type="AlphaFoldDB" id="A0AAW0MSM0"/>
<dbReference type="EMBL" id="JBBPFD010000022">
    <property type="protein sequence ID" value="KAK7881333.1"/>
    <property type="molecule type" value="Genomic_DNA"/>
</dbReference>
<reference evidence="3" key="1">
    <citation type="submission" date="2024-04" db="EMBL/GenBank/DDBJ databases">
        <title>Salinicola lusitanus LLJ914,a marine bacterium isolated from the Okinawa Trough.</title>
        <authorList>
            <person name="Li J."/>
        </authorList>
    </citation>
    <scope>NUCLEOTIDE SEQUENCE [LARGE SCALE GENOMIC DNA]</scope>
</reference>
<comment type="caution">
    <text evidence="2">The sequence shown here is derived from an EMBL/GenBank/DDBJ whole genome shotgun (WGS) entry which is preliminary data.</text>
</comment>
<proteinExistence type="predicted"/>
<accession>A0AAW0MSM0</accession>
<dbReference type="Gene3D" id="2.60.200.20">
    <property type="match status" value="1"/>
</dbReference>
<gene>
    <name evidence="2" type="ORF">WMY93_029742</name>
</gene>
<dbReference type="SUPFAM" id="SSF49879">
    <property type="entry name" value="SMAD/FHA domain"/>
    <property type="match status" value="1"/>
</dbReference>
<sequence length="298" mass="32281">MTEVANPASLMDSEMMFQPESDQIHQDEPKSPPLDLIDTGKGLKVQTAAPHLVSLGSGRLSIAITVLPLKEGVTRIGREDAPIPQDITIEGPGIEAEHCLIVNEGGVVTLDPCGHLCSLDGVQVTVPTPLTQGYSLCLGKSYFFRFNHPEEASRMKSMLPQKSPVSALAYNTDYLKFSSDYSHGVVGGTNSARGMRSASELRELMDTLQRKKIALENSLRANGNANPSYFSVTQSPPTTPVTTPPCPLHPIRSRLGGSTARTVHLFQLKPLLHSPLGADLIHLHQDPPVVTRTTFYLV</sequence>
<keyword evidence="3" id="KW-1185">Reference proteome</keyword>
<name>A0AAW0MSM0_9GOBI</name>
<dbReference type="FunFam" id="2.60.200.20:FF:000004">
    <property type="entry name" value="pleckstrin homology-like domain family B member 1 isoform X1"/>
    <property type="match status" value="1"/>
</dbReference>
<dbReference type="GO" id="GO:0070507">
    <property type="term" value="P:regulation of microtubule cytoskeleton organization"/>
    <property type="evidence" value="ECO:0007669"/>
    <property type="project" value="TreeGrafter"/>
</dbReference>
<dbReference type="InterPro" id="IPR000253">
    <property type="entry name" value="FHA_dom"/>
</dbReference>
<protein>
    <recommendedName>
        <fullName evidence="1">FHA domain-containing protein</fullName>
    </recommendedName>
</protein>
<dbReference type="GO" id="GO:0045180">
    <property type="term" value="C:basal cortex"/>
    <property type="evidence" value="ECO:0007669"/>
    <property type="project" value="TreeGrafter"/>
</dbReference>
<evidence type="ECO:0000313" key="3">
    <source>
        <dbReference type="Proteomes" id="UP001460270"/>
    </source>
</evidence>
<dbReference type="PANTHER" id="PTHR12156">
    <property type="entry name" value="PLECKSTRIN HOMOLOGY-LIKE DOMAIN, FAMILY B, MEMBER 3"/>
    <property type="match status" value="1"/>
</dbReference>
<dbReference type="PANTHER" id="PTHR12156:SF21">
    <property type="entry name" value="PLECKSTRIN HOMOLOGY-LIKE DOMAIN FAMILY B MEMBER 2"/>
    <property type="match status" value="1"/>
</dbReference>
<organism evidence="2 3">
    <name type="scientific">Mugilogobius chulae</name>
    <name type="common">yellowstripe goby</name>
    <dbReference type="NCBI Taxonomy" id="88201"/>
    <lineage>
        <taxon>Eukaryota</taxon>
        <taxon>Metazoa</taxon>
        <taxon>Chordata</taxon>
        <taxon>Craniata</taxon>
        <taxon>Vertebrata</taxon>
        <taxon>Euteleostomi</taxon>
        <taxon>Actinopterygii</taxon>
        <taxon>Neopterygii</taxon>
        <taxon>Teleostei</taxon>
        <taxon>Neoteleostei</taxon>
        <taxon>Acanthomorphata</taxon>
        <taxon>Gobiaria</taxon>
        <taxon>Gobiiformes</taxon>
        <taxon>Gobioidei</taxon>
        <taxon>Gobiidae</taxon>
        <taxon>Gobionellinae</taxon>
        <taxon>Mugilogobius</taxon>
    </lineage>
</organism>
<dbReference type="InterPro" id="IPR052212">
    <property type="entry name" value="PH-like_domain"/>
</dbReference>
<dbReference type="Proteomes" id="UP001460270">
    <property type="component" value="Unassembled WGS sequence"/>
</dbReference>
<evidence type="ECO:0000259" key="1">
    <source>
        <dbReference type="Pfam" id="PF00498"/>
    </source>
</evidence>
<evidence type="ECO:0000313" key="2">
    <source>
        <dbReference type="EMBL" id="KAK7881333.1"/>
    </source>
</evidence>
<feature type="domain" description="FHA" evidence="1">
    <location>
        <begin position="74"/>
        <end position="139"/>
    </location>
</feature>
<dbReference type="InterPro" id="IPR008984">
    <property type="entry name" value="SMAD_FHA_dom_sf"/>
</dbReference>
<dbReference type="Pfam" id="PF00498">
    <property type="entry name" value="FHA"/>
    <property type="match status" value="1"/>
</dbReference>